<evidence type="ECO:0000256" key="1">
    <source>
        <dbReference type="ARBA" id="ARBA00004651"/>
    </source>
</evidence>
<comment type="subcellular location">
    <subcellularLocation>
        <location evidence="1">Cell membrane</location>
        <topology evidence="1">Multi-pass membrane protein</topology>
    </subcellularLocation>
</comment>
<evidence type="ECO:0000313" key="9">
    <source>
        <dbReference type="EMBL" id="KRM65434.1"/>
    </source>
</evidence>
<feature type="transmembrane region" description="Helical" evidence="8">
    <location>
        <begin position="213"/>
        <end position="235"/>
    </location>
</feature>
<accession>A0A0R2AFB1</accession>
<protein>
    <submittedName>
        <fullName evidence="9">Sugar transport protein</fullName>
    </submittedName>
</protein>
<dbReference type="InterPro" id="IPR037185">
    <property type="entry name" value="EmrE-like"/>
</dbReference>
<keyword evidence="10" id="KW-1185">Reference proteome</keyword>
<evidence type="ECO:0000256" key="4">
    <source>
        <dbReference type="ARBA" id="ARBA00022597"/>
    </source>
</evidence>
<dbReference type="OrthoDB" id="1452595at2"/>
<keyword evidence="6 8" id="KW-1133">Transmembrane helix</keyword>
<sequence>MLIALIPALAWGSVGLISGKLGGNANQQTLGMTWGALVFSILMTLFSWQHFISSNSLKLWLVGIVSGLFWSLGQNQQFHAMKAVGISKAVPISTGAQLVSNALAGALLFHEWTTGRQLSLGTIALVVLVLGATLTALKDKSVATDNTVKENWALGSRALVLSTLGYLGYTVVVTWASVDTQAMVLPQALGMVAGASVFALGKDAFEVATFRNIITGLVWGTGNFFMFMATAAVGLAISFSFSQMGIVISTFGSILLLGEHKTKKEWLYVCLGSILVIAGGIILGQLK</sequence>
<feature type="transmembrane region" description="Helical" evidence="8">
    <location>
        <begin position="184"/>
        <end position="201"/>
    </location>
</feature>
<dbReference type="Pfam" id="PF06800">
    <property type="entry name" value="Sugar_transport"/>
    <property type="match status" value="1"/>
</dbReference>
<organism evidence="9 10">
    <name type="scientific">Ligilactobacillus agilis DSM 20509</name>
    <dbReference type="NCBI Taxonomy" id="1423718"/>
    <lineage>
        <taxon>Bacteria</taxon>
        <taxon>Bacillati</taxon>
        <taxon>Bacillota</taxon>
        <taxon>Bacilli</taxon>
        <taxon>Lactobacillales</taxon>
        <taxon>Lactobacillaceae</taxon>
        <taxon>Ligilactobacillus</taxon>
    </lineage>
</organism>
<evidence type="ECO:0000256" key="8">
    <source>
        <dbReference type="SAM" id="Phobius"/>
    </source>
</evidence>
<dbReference type="GO" id="GO:0005886">
    <property type="term" value="C:plasma membrane"/>
    <property type="evidence" value="ECO:0007669"/>
    <property type="project" value="UniProtKB-SubCell"/>
</dbReference>
<keyword evidence="7 8" id="KW-0472">Membrane</keyword>
<evidence type="ECO:0000256" key="3">
    <source>
        <dbReference type="ARBA" id="ARBA00022448"/>
    </source>
</evidence>
<dbReference type="EMBL" id="AYYP01000015">
    <property type="protein sequence ID" value="KRM65434.1"/>
    <property type="molecule type" value="Genomic_DNA"/>
</dbReference>
<evidence type="ECO:0000256" key="6">
    <source>
        <dbReference type="ARBA" id="ARBA00022989"/>
    </source>
</evidence>
<evidence type="ECO:0000313" key="10">
    <source>
        <dbReference type="Proteomes" id="UP000051008"/>
    </source>
</evidence>
<feature type="transmembrane region" description="Helical" evidence="8">
    <location>
        <begin position="241"/>
        <end position="259"/>
    </location>
</feature>
<dbReference type="PATRIC" id="fig|1423718.3.peg.1463"/>
<feature type="transmembrane region" description="Helical" evidence="8">
    <location>
        <begin position="55"/>
        <end position="72"/>
    </location>
</feature>
<name>A0A0R2AFB1_9LACO</name>
<dbReference type="Proteomes" id="UP000051008">
    <property type="component" value="Unassembled WGS sequence"/>
</dbReference>
<comment type="similarity">
    <text evidence="2">Belongs to the GRP transporter (TC 2.A.7.5) family.</text>
</comment>
<dbReference type="PANTHER" id="PTHR16119">
    <property type="entry name" value="TRANSMEMBRANE PROTEIN 144"/>
    <property type="match status" value="1"/>
</dbReference>
<keyword evidence="4 9" id="KW-0762">Sugar transport</keyword>
<feature type="transmembrane region" description="Helical" evidence="8">
    <location>
        <begin position="31"/>
        <end position="48"/>
    </location>
</feature>
<proteinExistence type="inferred from homology"/>
<feature type="transmembrane region" description="Helical" evidence="8">
    <location>
        <begin position="118"/>
        <end position="137"/>
    </location>
</feature>
<dbReference type="InterPro" id="IPR010651">
    <property type="entry name" value="Sugar_transport"/>
</dbReference>
<reference evidence="9 10" key="1">
    <citation type="journal article" date="2015" name="Genome Announc.">
        <title>Expanding the biotechnology potential of lactobacilli through comparative genomics of 213 strains and associated genera.</title>
        <authorList>
            <person name="Sun Z."/>
            <person name="Harris H.M."/>
            <person name="McCann A."/>
            <person name="Guo C."/>
            <person name="Argimon S."/>
            <person name="Zhang W."/>
            <person name="Yang X."/>
            <person name="Jeffery I.B."/>
            <person name="Cooney J.C."/>
            <person name="Kagawa T.F."/>
            <person name="Liu W."/>
            <person name="Song Y."/>
            <person name="Salvetti E."/>
            <person name="Wrobel A."/>
            <person name="Rasinkangas P."/>
            <person name="Parkhill J."/>
            <person name="Rea M.C."/>
            <person name="O'Sullivan O."/>
            <person name="Ritari J."/>
            <person name="Douillard F.P."/>
            <person name="Paul Ross R."/>
            <person name="Yang R."/>
            <person name="Briner A.E."/>
            <person name="Felis G.E."/>
            <person name="de Vos W.M."/>
            <person name="Barrangou R."/>
            <person name="Klaenhammer T.R."/>
            <person name="Caufield P.W."/>
            <person name="Cui Y."/>
            <person name="Zhang H."/>
            <person name="O'Toole P.W."/>
        </authorList>
    </citation>
    <scope>NUCLEOTIDE SEQUENCE [LARGE SCALE GENOMIC DNA]</scope>
    <source>
        <strain evidence="9 10">DSM 20509</strain>
    </source>
</reference>
<comment type="caution">
    <text evidence="9">The sequence shown here is derived from an EMBL/GenBank/DDBJ whole genome shotgun (WGS) entry which is preliminary data.</text>
</comment>
<dbReference type="RefSeq" id="WP_056976235.1">
    <property type="nucleotide sequence ID" value="NZ_AYYP01000015.1"/>
</dbReference>
<keyword evidence="5 8" id="KW-0812">Transmembrane</keyword>
<dbReference type="PANTHER" id="PTHR16119:SF17">
    <property type="entry name" value="TRANSMEMBRANE PROTEIN 144"/>
    <property type="match status" value="1"/>
</dbReference>
<evidence type="ECO:0000256" key="5">
    <source>
        <dbReference type="ARBA" id="ARBA00022692"/>
    </source>
</evidence>
<dbReference type="GO" id="GO:0015144">
    <property type="term" value="F:carbohydrate transmembrane transporter activity"/>
    <property type="evidence" value="ECO:0007669"/>
    <property type="project" value="InterPro"/>
</dbReference>
<keyword evidence="3" id="KW-0813">Transport</keyword>
<evidence type="ECO:0000256" key="7">
    <source>
        <dbReference type="ARBA" id="ARBA00023136"/>
    </source>
</evidence>
<feature type="transmembrane region" description="Helical" evidence="8">
    <location>
        <begin position="266"/>
        <end position="286"/>
    </location>
</feature>
<feature type="transmembrane region" description="Helical" evidence="8">
    <location>
        <begin position="158"/>
        <end position="178"/>
    </location>
</feature>
<gene>
    <name evidence="9" type="ORF">FC14_GL001402</name>
</gene>
<dbReference type="AlphaFoldDB" id="A0A0R2AFB1"/>
<evidence type="ECO:0000256" key="2">
    <source>
        <dbReference type="ARBA" id="ARBA00006117"/>
    </source>
</evidence>
<dbReference type="SUPFAM" id="SSF103481">
    <property type="entry name" value="Multidrug resistance efflux transporter EmrE"/>
    <property type="match status" value="2"/>
</dbReference>